<dbReference type="EMBL" id="WJNH01000001">
    <property type="protein sequence ID" value="MRG85166.1"/>
    <property type="molecule type" value="Genomic_DNA"/>
</dbReference>
<keyword evidence="1" id="KW-1133">Transmembrane helix</keyword>
<name>A0A6G1X2P4_9BACI</name>
<dbReference type="Proteomes" id="UP000480185">
    <property type="component" value="Unassembled WGS sequence"/>
</dbReference>
<proteinExistence type="predicted"/>
<feature type="transmembrane region" description="Helical" evidence="1">
    <location>
        <begin position="6"/>
        <end position="28"/>
    </location>
</feature>
<dbReference type="OrthoDB" id="1649278at2"/>
<protein>
    <submittedName>
        <fullName evidence="2">Sporulation protein YunB</fullName>
    </submittedName>
</protein>
<reference evidence="2 3" key="1">
    <citation type="submission" date="2019-11" db="EMBL/GenBank/DDBJ databases">
        <authorList>
            <person name="Li J."/>
        </authorList>
    </citation>
    <scope>NUCLEOTIDE SEQUENCE [LARGE SCALE GENOMIC DNA]</scope>
    <source>
        <strain evidence="2 3">J4</strain>
    </source>
</reference>
<comment type="caution">
    <text evidence="2">The sequence shown here is derived from an EMBL/GenBank/DDBJ whole genome shotgun (WGS) entry which is preliminary data.</text>
</comment>
<keyword evidence="1" id="KW-0472">Membrane</keyword>
<dbReference type="AlphaFoldDB" id="A0A6G1X2P4"/>
<dbReference type="Pfam" id="PF09560">
    <property type="entry name" value="Spore_YunB"/>
    <property type="match status" value="1"/>
</dbReference>
<gene>
    <name evidence="2" type="primary">yunB</name>
    <name evidence="2" type="ORF">GH754_02355</name>
</gene>
<evidence type="ECO:0000256" key="1">
    <source>
        <dbReference type="SAM" id="Phobius"/>
    </source>
</evidence>
<evidence type="ECO:0000313" key="3">
    <source>
        <dbReference type="Proteomes" id="UP000480185"/>
    </source>
</evidence>
<organism evidence="2 3">
    <name type="scientific">Salinibacillus xinjiangensis</name>
    <dbReference type="NCBI Taxonomy" id="1229268"/>
    <lineage>
        <taxon>Bacteria</taxon>
        <taxon>Bacillati</taxon>
        <taxon>Bacillota</taxon>
        <taxon>Bacilli</taxon>
        <taxon>Bacillales</taxon>
        <taxon>Bacillaceae</taxon>
        <taxon>Salinibacillus</taxon>
    </lineage>
</organism>
<evidence type="ECO:0000313" key="2">
    <source>
        <dbReference type="EMBL" id="MRG85166.1"/>
    </source>
</evidence>
<sequence length="251" mass="27671">MGPPRVGQVFILTLIIFFATIIFSLWIIDEGIEPTLMDIAETKTRQVARWAINEAVNKKTAEEMEENESALNFESDEAGNVVSGDWNEELINEVHRNTTFRVQNFLKKVENGEILPESSLDIESNAENNGVASDNVDQLPTIAEIPLGQATRNTLLANLGPKIPVHFSILGDVQGDLVDVVEPYGINAALFNLYVELKVTVRIVVPFSTDTAVVKQRVLVDRKVIHGEVPNFYGGQGGSMPDVTIPDESLQ</sequence>
<keyword evidence="3" id="KW-1185">Reference proteome</keyword>
<dbReference type="NCBIfam" id="TIGR02832">
    <property type="entry name" value="spo_yunB"/>
    <property type="match status" value="1"/>
</dbReference>
<accession>A0A6G1X2P4</accession>
<dbReference type="InterPro" id="IPR014197">
    <property type="entry name" value="Sporulation_prot_YunB"/>
</dbReference>
<dbReference type="PIRSF" id="PIRSF021383">
    <property type="entry name" value="YunB"/>
    <property type="match status" value="1"/>
</dbReference>
<keyword evidence="1" id="KW-0812">Transmembrane</keyword>